<feature type="domain" description="Ribosomal RNA adenine methylase transferase N-terminal" evidence="8">
    <location>
        <begin position="17"/>
        <end position="148"/>
    </location>
</feature>
<dbReference type="InterPro" id="IPR050953">
    <property type="entry name" value="N4_N6_ade-DNA_methylase"/>
</dbReference>
<proteinExistence type="predicted"/>
<dbReference type="GO" id="GO:0000179">
    <property type="term" value="F:rRNA (adenine-N6,N6-)-dimethyltransferase activity"/>
    <property type="evidence" value="ECO:0007669"/>
    <property type="project" value="InterPro"/>
</dbReference>
<keyword evidence="3" id="KW-0808">Transferase</keyword>
<keyword evidence="6" id="KW-0238">DNA-binding</keyword>
<dbReference type="InterPro" id="IPR029063">
    <property type="entry name" value="SAM-dependent_MTases_sf"/>
</dbReference>
<gene>
    <name evidence="9" type="ORF">C0169_00845</name>
</gene>
<dbReference type="PANTHER" id="PTHR33841:SF6">
    <property type="entry name" value="TYPE II METHYLTRANSFERASE M.HINDII"/>
    <property type="match status" value="1"/>
</dbReference>
<evidence type="ECO:0000313" key="10">
    <source>
        <dbReference type="Proteomes" id="UP000235619"/>
    </source>
</evidence>
<feature type="non-terminal residue" evidence="9">
    <location>
        <position position="300"/>
    </location>
</feature>
<dbReference type="Proteomes" id="UP000235619">
    <property type="component" value="Unassembled WGS sequence"/>
</dbReference>
<dbReference type="EC" id="2.1.1.72" evidence="1"/>
<dbReference type="CDD" id="cd02440">
    <property type="entry name" value="AdoMet_MTases"/>
    <property type="match status" value="1"/>
</dbReference>
<protein>
    <recommendedName>
        <fullName evidence="1">site-specific DNA-methyltransferase (adenine-specific)</fullName>
        <ecNumber evidence="1">2.1.1.72</ecNumber>
    </recommendedName>
</protein>
<organism evidence="9 10">
    <name type="scientific">Thermodesulfobacterium geofontis</name>
    <dbReference type="NCBI Taxonomy" id="1295609"/>
    <lineage>
        <taxon>Bacteria</taxon>
        <taxon>Pseudomonadati</taxon>
        <taxon>Thermodesulfobacteriota</taxon>
        <taxon>Thermodesulfobacteria</taxon>
        <taxon>Thermodesulfobacteriales</taxon>
        <taxon>Thermodesulfobacteriaceae</taxon>
        <taxon>Thermodesulfobacterium</taxon>
    </lineage>
</organism>
<evidence type="ECO:0000256" key="1">
    <source>
        <dbReference type="ARBA" id="ARBA00011900"/>
    </source>
</evidence>
<dbReference type="InterPro" id="IPR002052">
    <property type="entry name" value="DNA_methylase_N6_adenine_CS"/>
</dbReference>
<dbReference type="GO" id="GO:0009307">
    <property type="term" value="P:DNA restriction-modification system"/>
    <property type="evidence" value="ECO:0007669"/>
    <property type="project" value="UniProtKB-KW"/>
</dbReference>
<evidence type="ECO:0000256" key="2">
    <source>
        <dbReference type="ARBA" id="ARBA00022603"/>
    </source>
</evidence>
<keyword evidence="4" id="KW-0949">S-adenosyl-L-methionine</keyword>
<keyword evidence="2" id="KW-0489">Methyltransferase</keyword>
<dbReference type="EMBL" id="PNJD01000049">
    <property type="protein sequence ID" value="PMP98061.1"/>
    <property type="molecule type" value="Genomic_DNA"/>
</dbReference>
<dbReference type="Gene3D" id="3.40.50.150">
    <property type="entry name" value="Vaccinia Virus protein VP39"/>
    <property type="match status" value="1"/>
</dbReference>
<dbReference type="SMART" id="SM00650">
    <property type="entry name" value="rADc"/>
    <property type="match status" value="1"/>
</dbReference>
<evidence type="ECO:0000256" key="7">
    <source>
        <dbReference type="ARBA" id="ARBA00047942"/>
    </source>
</evidence>
<evidence type="ECO:0000259" key="8">
    <source>
        <dbReference type="SMART" id="SM00650"/>
    </source>
</evidence>
<dbReference type="PRINTS" id="PR00507">
    <property type="entry name" value="N12N6MTFRASE"/>
</dbReference>
<comment type="caution">
    <text evidence="9">The sequence shown here is derived from an EMBL/GenBank/DDBJ whole genome shotgun (WGS) entry which is preliminary data.</text>
</comment>
<name>A0A2N7QGE6_9BACT</name>
<dbReference type="PANTHER" id="PTHR33841">
    <property type="entry name" value="DNA METHYLTRANSFERASE YEEA-RELATED"/>
    <property type="match status" value="1"/>
</dbReference>
<accession>A0A2N7QGE6</accession>
<evidence type="ECO:0000256" key="3">
    <source>
        <dbReference type="ARBA" id="ARBA00022679"/>
    </source>
</evidence>
<evidence type="ECO:0000256" key="4">
    <source>
        <dbReference type="ARBA" id="ARBA00022691"/>
    </source>
</evidence>
<dbReference type="Pfam" id="PF07669">
    <property type="entry name" value="Eco57I"/>
    <property type="match status" value="1"/>
</dbReference>
<dbReference type="SUPFAM" id="SSF53335">
    <property type="entry name" value="S-adenosyl-L-methionine-dependent methyltransferases"/>
    <property type="match status" value="1"/>
</dbReference>
<keyword evidence="5" id="KW-0680">Restriction system</keyword>
<comment type="catalytic activity">
    <reaction evidence="7">
        <text>a 2'-deoxyadenosine in DNA + S-adenosyl-L-methionine = an N(6)-methyl-2'-deoxyadenosine in DNA + S-adenosyl-L-homocysteine + H(+)</text>
        <dbReference type="Rhea" id="RHEA:15197"/>
        <dbReference type="Rhea" id="RHEA-COMP:12418"/>
        <dbReference type="Rhea" id="RHEA-COMP:12419"/>
        <dbReference type="ChEBI" id="CHEBI:15378"/>
        <dbReference type="ChEBI" id="CHEBI:57856"/>
        <dbReference type="ChEBI" id="CHEBI:59789"/>
        <dbReference type="ChEBI" id="CHEBI:90615"/>
        <dbReference type="ChEBI" id="CHEBI:90616"/>
        <dbReference type="EC" id="2.1.1.72"/>
    </reaction>
</comment>
<dbReference type="InterPro" id="IPR011639">
    <property type="entry name" value="MethylTrfase_TaqI-like_dom"/>
</dbReference>
<dbReference type="AlphaFoldDB" id="A0A2N7QGE6"/>
<dbReference type="GO" id="GO:0009007">
    <property type="term" value="F:site-specific DNA-methyltransferase (adenine-specific) activity"/>
    <property type="evidence" value="ECO:0007669"/>
    <property type="project" value="UniProtKB-EC"/>
</dbReference>
<dbReference type="PROSITE" id="PS00092">
    <property type="entry name" value="N6_MTASE"/>
    <property type="match status" value="1"/>
</dbReference>
<dbReference type="InterPro" id="IPR020598">
    <property type="entry name" value="rRNA_Ade_methylase_Trfase_N"/>
</dbReference>
<reference evidence="9 10" key="1">
    <citation type="submission" date="2018-01" db="EMBL/GenBank/DDBJ databases">
        <title>Metagenomic assembled genomes from two thermal pools in the Uzon Caldera, Kamchatka, Russia.</title>
        <authorList>
            <person name="Wilkins L."/>
            <person name="Ettinger C."/>
        </authorList>
    </citation>
    <scope>NUCLEOTIDE SEQUENCE [LARGE SCALE GENOMIC DNA]</scope>
    <source>
        <strain evidence="9">ARK-04</strain>
    </source>
</reference>
<dbReference type="GO" id="GO:0003677">
    <property type="term" value="F:DNA binding"/>
    <property type="evidence" value="ECO:0007669"/>
    <property type="project" value="UniProtKB-KW"/>
</dbReference>
<evidence type="ECO:0000313" key="9">
    <source>
        <dbReference type="EMBL" id="PMP98061.1"/>
    </source>
</evidence>
<evidence type="ECO:0000256" key="6">
    <source>
        <dbReference type="ARBA" id="ARBA00023125"/>
    </source>
</evidence>
<evidence type="ECO:0000256" key="5">
    <source>
        <dbReference type="ARBA" id="ARBA00022747"/>
    </source>
</evidence>
<sequence length="300" mass="34900">MKNIKDKIGFAETPREIAKLIVDLASVDKSDLALDTGCGRGIFVQALKEKGYKNIYGIEIDKEFYDYCSRKFDNIIFGDFLSHKFKEQFSLIVGNPPYVHFNQIPHEVARNVKEIIGTREGDIYYAFIVKAISLLKENGELIYIVPYHFFYNTYARFLREKILQFGKIEIIIDLDESRLFKNESPETIIFKFKKGKYDLKKERIKILRIKKTQSTPLEIYIKAVESLKNQTSNDLFDYYEISHYLNNQTWSTADLNFSDFPNLRLKDIAKVGVGLVSGFDKAFIVSLDELKLFTDLEINL</sequence>